<gene>
    <name evidence="1" type="ORF">K3G42_013965</name>
</gene>
<dbReference type="EMBL" id="CM037626">
    <property type="protein sequence ID" value="KAH8012071.1"/>
    <property type="molecule type" value="Genomic_DNA"/>
</dbReference>
<organism evidence="1 2">
    <name type="scientific">Sphaerodactylus townsendi</name>
    <dbReference type="NCBI Taxonomy" id="933632"/>
    <lineage>
        <taxon>Eukaryota</taxon>
        <taxon>Metazoa</taxon>
        <taxon>Chordata</taxon>
        <taxon>Craniata</taxon>
        <taxon>Vertebrata</taxon>
        <taxon>Euteleostomi</taxon>
        <taxon>Lepidosauria</taxon>
        <taxon>Squamata</taxon>
        <taxon>Bifurcata</taxon>
        <taxon>Gekkota</taxon>
        <taxon>Sphaerodactylidae</taxon>
        <taxon>Sphaerodactylus</taxon>
    </lineage>
</organism>
<name>A0ACB8FY12_9SAUR</name>
<evidence type="ECO:0000313" key="1">
    <source>
        <dbReference type="EMBL" id="KAH8012071.1"/>
    </source>
</evidence>
<accession>A0ACB8FY12</accession>
<proteinExistence type="predicted"/>
<evidence type="ECO:0000313" key="2">
    <source>
        <dbReference type="Proteomes" id="UP000827872"/>
    </source>
</evidence>
<reference evidence="1" key="1">
    <citation type="submission" date="2021-08" db="EMBL/GenBank/DDBJ databases">
        <title>The first chromosome-level gecko genome reveals the dynamic sex chromosomes of Neotropical dwarf geckos (Sphaerodactylidae: Sphaerodactylus).</title>
        <authorList>
            <person name="Pinto B.J."/>
            <person name="Keating S.E."/>
            <person name="Gamble T."/>
        </authorList>
    </citation>
    <scope>NUCLEOTIDE SEQUENCE</scope>
    <source>
        <strain evidence="1">TG3544</strain>
    </source>
</reference>
<dbReference type="Proteomes" id="UP000827872">
    <property type="component" value="Linkage Group LG13"/>
</dbReference>
<keyword evidence="2" id="KW-1185">Reference proteome</keyword>
<protein>
    <submittedName>
        <fullName evidence="1">Uncharacterized protein</fullName>
    </submittedName>
</protein>
<sequence length="255" mass="28448">MAVAKSTSDSESSGNEERERLREAVWDVAPQQVAACLESSDGNISKSKLPSAVSSIRRKVSDHEQNQNELQTTPEFRAHVAKKLRSILDSSITISEPMLGCVQTCTKALEADDDSFRLFSSSIPGADEKAEPSPLQKKQPQHSSSSETDEDQEWQRCQEAAVSAADILKRSGLQASFLELSNDRTGQTTESHQKKKKKKRKKKTKVKQESDNEKVIIEKPHKRVSVWTEEPSYLNGAHERETHVTTEDSGLSKEE</sequence>
<comment type="caution">
    <text evidence="1">The sequence shown here is derived from an EMBL/GenBank/DDBJ whole genome shotgun (WGS) entry which is preliminary data.</text>
</comment>